<name>A0A0Q9YZP2_9GAMM</name>
<feature type="transmembrane region" description="Helical" evidence="2">
    <location>
        <begin position="350"/>
        <end position="373"/>
    </location>
</feature>
<keyword evidence="4" id="KW-0378">Hydrolase</keyword>
<dbReference type="SUPFAM" id="SSF52768">
    <property type="entry name" value="Arginase/deacetylase"/>
    <property type="match status" value="1"/>
</dbReference>
<dbReference type="PRINTS" id="PR01270">
    <property type="entry name" value="HDASUPER"/>
</dbReference>
<dbReference type="GO" id="GO:0040029">
    <property type="term" value="P:epigenetic regulation of gene expression"/>
    <property type="evidence" value="ECO:0007669"/>
    <property type="project" value="TreeGrafter"/>
</dbReference>
<dbReference type="PATRIC" id="fig|1590043.3.peg.36"/>
<sequence>MTNSNTINIYTHSDCLKHKMEKNHPEAPTRLIACKQALQADLSLANQLRWKNAPKATKAQLARVHDKTYIDRTFALSPREGIIKKDIDAKMNPYTLSAALSAAGAQIAAVKDVINGKTKRAFCLVRPPGHHASQNKAAGFSFFNNVAVGAAHALNAFKLKRIAIIDFDVHHGDGTEKIFYKDPRVLFWSSFQHPHYPHGTKLDGHPSHINLAPLNANSGSNEFRKRVETQLIPSLIAFKPECIFISAGFDAHKDDKLSSINLNEEDYAFVTKEICKVADKFAKGRVISTLEGGYNVKALAASVKSHVKAMVPKFEHSLTPPILSQVKKVKTLIPSLLISTLAMATQLSRFALVAFPSTLLLNFCMVLFPLDLIRTCRNQFKTQQHENYCLKTEKDIKHLTQSQSEAFTIGRKAAQSYTAHLGSFFSWSAYRSPKAFYAGFAASEGQNKVLMSRIKKK</sequence>
<dbReference type="STRING" id="295108.HT99x_00036"/>
<gene>
    <name evidence="4" type="primary">hdaH_1</name>
    <name evidence="4" type="ORF">HT99x_00036</name>
    <name evidence="5" type="ORF">HT99x_011890</name>
</gene>
<dbReference type="InterPro" id="IPR037138">
    <property type="entry name" value="His_deacetylse_dom_sf"/>
</dbReference>
<evidence type="ECO:0000313" key="5">
    <source>
        <dbReference type="EMBL" id="MCS5712135.1"/>
    </source>
</evidence>
<dbReference type="GO" id="GO:0016787">
    <property type="term" value="F:hydrolase activity"/>
    <property type="evidence" value="ECO:0007669"/>
    <property type="project" value="UniProtKB-KW"/>
</dbReference>
<keyword evidence="2" id="KW-0472">Membrane</keyword>
<dbReference type="EC" id="3.5.1.-" evidence="4"/>
<reference evidence="4" key="1">
    <citation type="submission" date="2015-09" db="EMBL/GenBank/DDBJ databases">
        <title>Draft Genome Sequences of Two Novel Amoeba-resistant Intranuclear Bacteria, Candidatus Berkiella cookevillensis and Candidatus Berkiella aquae.</title>
        <authorList>
            <person name="Mehari Y.T."/>
            <person name="Arivett B.A."/>
            <person name="Farone A.L."/>
            <person name="Gunderson J.H."/>
            <person name="Farone M.B."/>
        </authorList>
    </citation>
    <scope>NUCLEOTIDE SEQUENCE [LARGE SCALE GENOMIC DNA]</scope>
    <source>
        <strain evidence="4">HT99</strain>
    </source>
</reference>
<dbReference type="PANTHER" id="PTHR10625">
    <property type="entry name" value="HISTONE DEACETYLASE HDAC1-RELATED"/>
    <property type="match status" value="1"/>
</dbReference>
<evidence type="ECO:0000313" key="6">
    <source>
        <dbReference type="Proteomes" id="UP000051497"/>
    </source>
</evidence>
<feature type="domain" description="Histone deacetylase" evidence="3">
    <location>
        <begin position="24"/>
        <end position="310"/>
    </location>
</feature>
<dbReference type="OrthoDB" id="9808367at2"/>
<dbReference type="PANTHER" id="PTHR10625:SF10">
    <property type="entry name" value="HISTONE DEACETYLASE HDAC1"/>
    <property type="match status" value="1"/>
</dbReference>
<dbReference type="EMBL" id="LKAJ02000001">
    <property type="protein sequence ID" value="MCS5712135.1"/>
    <property type="molecule type" value="Genomic_DNA"/>
</dbReference>
<keyword evidence="6" id="KW-1185">Reference proteome</keyword>
<keyword evidence="2" id="KW-0812">Transmembrane</keyword>
<comment type="similarity">
    <text evidence="1">Belongs to the histone deacetylase family.</text>
</comment>
<dbReference type="Pfam" id="PF00850">
    <property type="entry name" value="Hist_deacetyl"/>
    <property type="match status" value="1"/>
</dbReference>
<accession>A0A0Q9YZP2</accession>
<comment type="caution">
    <text evidence="4">The sequence shown here is derived from an EMBL/GenBank/DDBJ whole genome shotgun (WGS) entry which is preliminary data.</text>
</comment>
<dbReference type="EMBL" id="LKAJ01000001">
    <property type="protein sequence ID" value="KRG22500.1"/>
    <property type="molecule type" value="Genomic_DNA"/>
</dbReference>
<evidence type="ECO:0000256" key="2">
    <source>
        <dbReference type="SAM" id="Phobius"/>
    </source>
</evidence>
<reference evidence="5" key="2">
    <citation type="journal article" date="2016" name="Genome Announc.">
        <title>Draft Genome Sequences of Two Novel Amoeba-Resistant Intranuclear Bacteria, 'Candidatus Berkiella cookevillensis' and 'Candidatus Berkiella aquae'.</title>
        <authorList>
            <person name="Mehari Y.T."/>
            <person name="Arivett B.A."/>
            <person name="Farone A.L."/>
            <person name="Gunderson J.H."/>
            <person name="Farone M.B."/>
        </authorList>
    </citation>
    <scope>NUCLEOTIDE SEQUENCE</scope>
    <source>
        <strain evidence="5">HT99</strain>
    </source>
</reference>
<keyword evidence="2" id="KW-1133">Transmembrane helix</keyword>
<organism evidence="4">
    <name type="scientific">Candidatus Berkiella aquae</name>
    <dbReference type="NCBI Taxonomy" id="295108"/>
    <lineage>
        <taxon>Bacteria</taxon>
        <taxon>Pseudomonadati</taxon>
        <taxon>Pseudomonadota</taxon>
        <taxon>Gammaproteobacteria</taxon>
        <taxon>Candidatus Berkiellales</taxon>
        <taxon>Candidatus Berkiellaceae</taxon>
        <taxon>Candidatus Berkiella</taxon>
    </lineage>
</organism>
<dbReference type="CDD" id="cd11599">
    <property type="entry name" value="HDAC_classII_2"/>
    <property type="match status" value="1"/>
</dbReference>
<reference evidence="5" key="3">
    <citation type="submission" date="2021-06" db="EMBL/GenBank/DDBJ databases">
        <title>Genomic Description and Analysis of Intracellular Bacteria, Candidatus Berkiella cookevillensis and Candidatus Berkiella aquae.</title>
        <authorList>
            <person name="Kidane D.T."/>
            <person name="Mehari Y.T."/>
            <person name="Rice F.C."/>
            <person name="Arivett B.A."/>
            <person name="Farone A.L."/>
            <person name="Berk S.G."/>
            <person name="Farone M.B."/>
        </authorList>
    </citation>
    <scope>NUCLEOTIDE SEQUENCE</scope>
    <source>
        <strain evidence="5">HT99</strain>
    </source>
</reference>
<dbReference type="InterPro" id="IPR000286">
    <property type="entry name" value="HDACs"/>
</dbReference>
<evidence type="ECO:0000256" key="1">
    <source>
        <dbReference type="ARBA" id="ARBA00005947"/>
    </source>
</evidence>
<proteinExistence type="inferred from homology"/>
<dbReference type="Gene3D" id="3.40.800.20">
    <property type="entry name" value="Histone deacetylase domain"/>
    <property type="match status" value="1"/>
</dbReference>
<evidence type="ECO:0000259" key="3">
    <source>
        <dbReference type="Pfam" id="PF00850"/>
    </source>
</evidence>
<protein>
    <submittedName>
        <fullName evidence="5">Histone deacetylase family protein</fullName>
    </submittedName>
    <submittedName>
        <fullName evidence="4">Histone deacetylase-like amidohydrolase</fullName>
        <ecNumber evidence="4">3.5.1.-</ecNumber>
    </submittedName>
</protein>
<evidence type="ECO:0000313" key="4">
    <source>
        <dbReference type="EMBL" id="KRG22500.1"/>
    </source>
</evidence>
<dbReference type="GO" id="GO:0004407">
    <property type="term" value="F:histone deacetylase activity"/>
    <property type="evidence" value="ECO:0007669"/>
    <property type="project" value="TreeGrafter"/>
</dbReference>
<dbReference type="InterPro" id="IPR023801">
    <property type="entry name" value="His_deacetylse_dom"/>
</dbReference>
<dbReference type="RefSeq" id="WP_075064706.1">
    <property type="nucleotide sequence ID" value="NZ_LKAJ02000001.1"/>
</dbReference>
<dbReference type="InterPro" id="IPR023696">
    <property type="entry name" value="Ureohydrolase_dom_sf"/>
</dbReference>
<dbReference type="AlphaFoldDB" id="A0A0Q9YZP2"/>
<dbReference type="Proteomes" id="UP000051497">
    <property type="component" value="Unassembled WGS sequence"/>
</dbReference>